<sequence length="212" mass="20869">MSGTGVDAESVTPGSAESETGSAGGAVSGAESSGETASENRAPGVPDPAVLAARRAKRPLWTVVVLLLAGAAALWGAAELTWVPGGTGVARTGAQEVTSLVPVAALSVAAIAAAVALAGWVRVLLGVPVACAGAAVAAAATMTDGPLAGRGLALVGAVLVIAAGVVLFARGRAMPWLLRGHRTPGAAKRVVDPERAFWDALERGDDPTLGRD</sequence>
<keyword evidence="2" id="KW-1133">Transmembrane helix</keyword>
<dbReference type="EMBL" id="JACHJS010000001">
    <property type="protein sequence ID" value="MBB4964169.1"/>
    <property type="molecule type" value="Genomic_DNA"/>
</dbReference>
<feature type="transmembrane region" description="Helical" evidence="2">
    <location>
        <begin position="123"/>
        <end position="142"/>
    </location>
</feature>
<dbReference type="InterPro" id="IPR019051">
    <property type="entry name" value="Trp_biosyn_TM_oprn/chp"/>
</dbReference>
<feature type="region of interest" description="Disordered" evidence="1">
    <location>
        <begin position="1"/>
        <end position="45"/>
    </location>
</feature>
<evidence type="ECO:0000256" key="2">
    <source>
        <dbReference type="SAM" id="Phobius"/>
    </source>
</evidence>
<evidence type="ECO:0000313" key="3">
    <source>
        <dbReference type="EMBL" id="MBB4964169.1"/>
    </source>
</evidence>
<feature type="compositionally biased region" description="Low complexity" evidence="1">
    <location>
        <begin position="28"/>
        <end position="39"/>
    </location>
</feature>
<evidence type="ECO:0000313" key="4">
    <source>
        <dbReference type="Proteomes" id="UP000542674"/>
    </source>
</evidence>
<keyword evidence="4" id="KW-1185">Reference proteome</keyword>
<dbReference type="RefSeq" id="WP_184667028.1">
    <property type="nucleotide sequence ID" value="NZ_BAABAI010000023.1"/>
</dbReference>
<feature type="transmembrane region" description="Helical" evidence="2">
    <location>
        <begin position="98"/>
        <end position="118"/>
    </location>
</feature>
<dbReference type="Pfam" id="PF09534">
    <property type="entry name" value="Trp_oprn_chp"/>
    <property type="match status" value="1"/>
</dbReference>
<evidence type="ECO:0000256" key="1">
    <source>
        <dbReference type="SAM" id="MobiDB-lite"/>
    </source>
</evidence>
<dbReference type="AlphaFoldDB" id="A0A7W7T086"/>
<keyword evidence="2" id="KW-0472">Membrane</keyword>
<comment type="caution">
    <text evidence="3">The sequence shown here is derived from an EMBL/GenBank/DDBJ whole genome shotgun (WGS) entry which is preliminary data.</text>
</comment>
<feature type="transmembrane region" description="Helical" evidence="2">
    <location>
        <begin position="60"/>
        <end position="78"/>
    </location>
</feature>
<dbReference type="Proteomes" id="UP000542674">
    <property type="component" value="Unassembled WGS sequence"/>
</dbReference>
<feature type="transmembrane region" description="Helical" evidence="2">
    <location>
        <begin position="148"/>
        <end position="169"/>
    </location>
</feature>
<protein>
    <recommendedName>
        <fullName evidence="5">Tryptophan-associated transmembrane protein</fullName>
    </recommendedName>
</protein>
<proteinExistence type="predicted"/>
<gene>
    <name evidence="3" type="ORF">F4559_001528</name>
</gene>
<organism evidence="3 4">
    <name type="scientific">Saccharothrix violaceirubra</name>
    <dbReference type="NCBI Taxonomy" id="413306"/>
    <lineage>
        <taxon>Bacteria</taxon>
        <taxon>Bacillati</taxon>
        <taxon>Actinomycetota</taxon>
        <taxon>Actinomycetes</taxon>
        <taxon>Pseudonocardiales</taxon>
        <taxon>Pseudonocardiaceae</taxon>
        <taxon>Saccharothrix</taxon>
    </lineage>
</organism>
<evidence type="ECO:0008006" key="5">
    <source>
        <dbReference type="Google" id="ProtNLM"/>
    </source>
</evidence>
<reference evidence="3 4" key="1">
    <citation type="submission" date="2020-08" db="EMBL/GenBank/DDBJ databases">
        <title>Sequencing the genomes of 1000 actinobacteria strains.</title>
        <authorList>
            <person name="Klenk H.-P."/>
        </authorList>
    </citation>
    <scope>NUCLEOTIDE SEQUENCE [LARGE SCALE GENOMIC DNA]</scope>
    <source>
        <strain evidence="3 4">DSM 45084</strain>
    </source>
</reference>
<accession>A0A7W7T086</accession>
<name>A0A7W7T086_9PSEU</name>
<keyword evidence="2" id="KW-0812">Transmembrane</keyword>